<proteinExistence type="predicted"/>
<keyword evidence="1" id="KW-1133">Transmembrane helix</keyword>
<protein>
    <submittedName>
        <fullName evidence="2">Uncharacterized protein</fullName>
    </submittedName>
</protein>
<dbReference type="Proteomes" id="UP001589700">
    <property type="component" value="Unassembled WGS sequence"/>
</dbReference>
<name>A0ABV5JUL1_9ACTN</name>
<evidence type="ECO:0000256" key="1">
    <source>
        <dbReference type="SAM" id="Phobius"/>
    </source>
</evidence>
<evidence type="ECO:0000313" key="3">
    <source>
        <dbReference type="Proteomes" id="UP001589700"/>
    </source>
</evidence>
<keyword evidence="1" id="KW-0812">Transmembrane</keyword>
<reference evidence="2 3" key="1">
    <citation type="submission" date="2024-09" db="EMBL/GenBank/DDBJ databases">
        <authorList>
            <person name="Sun Q."/>
            <person name="Mori K."/>
        </authorList>
    </citation>
    <scope>NUCLEOTIDE SEQUENCE [LARGE SCALE GENOMIC DNA]</scope>
    <source>
        <strain evidence="2 3">CCM 7659</strain>
    </source>
</reference>
<organism evidence="2 3">
    <name type="scientific">Dietzia aerolata</name>
    <dbReference type="NCBI Taxonomy" id="595984"/>
    <lineage>
        <taxon>Bacteria</taxon>
        <taxon>Bacillati</taxon>
        <taxon>Actinomycetota</taxon>
        <taxon>Actinomycetes</taxon>
        <taxon>Mycobacteriales</taxon>
        <taxon>Dietziaceae</taxon>
        <taxon>Dietzia</taxon>
    </lineage>
</organism>
<accession>A0ABV5JUL1</accession>
<dbReference type="RefSeq" id="WP_182633378.1">
    <property type="nucleotide sequence ID" value="NZ_JAALDM010000280.1"/>
</dbReference>
<feature type="transmembrane region" description="Helical" evidence="1">
    <location>
        <begin position="58"/>
        <end position="79"/>
    </location>
</feature>
<evidence type="ECO:0000313" key="2">
    <source>
        <dbReference type="EMBL" id="MFB9261414.1"/>
    </source>
</evidence>
<keyword evidence="1" id="KW-0472">Membrane</keyword>
<sequence>MNFRPRIASHYGVAARVLSLRFARLSTLLQDGRLRSIPHLIAAMGIVALLPIDKKQLPWVFMIVFALTYPVFYAARVGVVGWRVRPFMDSHGFVSRGGRKEVRQVVSLMDPRADAEELALIAEVNRQAREIVASDFWRSERMARCRDRLDPFEVLRHTAIELRDGAPPDQVATQVARPDDLKVIASAVTKLDQAKRRGLLLSVLGEVPLPAPGPGSGLDIDSVLTWADGVLALTRDVVVSKVIGREFRSD</sequence>
<gene>
    <name evidence="2" type="ORF">ACFFVD_16655</name>
</gene>
<comment type="caution">
    <text evidence="2">The sequence shown here is derived from an EMBL/GenBank/DDBJ whole genome shotgun (WGS) entry which is preliminary data.</text>
</comment>
<dbReference type="EMBL" id="JBHMDY010000032">
    <property type="protein sequence ID" value="MFB9261414.1"/>
    <property type="molecule type" value="Genomic_DNA"/>
</dbReference>
<keyword evidence="3" id="KW-1185">Reference proteome</keyword>